<keyword evidence="1" id="KW-0812">Transmembrane</keyword>
<name>A0A423M9K7_PSEFL</name>
<evidence type="ECO:0000313" key="3">
    <source>
        <dbReference type="EMBL" id="RON79501.1"/>
    </source>
</evidence>
<dbReference type="InterPro" id="IPR002656">
    <property type="entry name" value="Acyl_transf_3_dom"/>
</dbReference>
<evidence type="ECO:0000313" key="4">
    <source>
        <dbReference type="Proteomes" id="UP000285378"/>
    </source>
</evidence>
<dbReference type="GO" id="GO:0016020">
    <property type="term" value="C:membrane"/>
    <property type="evidence" value="ECO:0007669"/>
    <property type="project" value="TreeGrafter"/>
</dbReference>
<evidence type="ECO:0000256" key="1">
    <source>
        <dbReference type="SAM" id="Phobius"/>
    </source>
</evidence>
<feature type="transmembrane region" description="Helical" evidence="1">
    <location>
        <begin position="238"/>
        <end position="259"/>
    </location>
</feature>
<gene>
    <name evidence="3" type="ORF">BK670_18530</name>
</gene>
<feature type="transmembrane region" description="Helical" evidence="1">
    <location>
        <begin position="265"/>
        <end position="286"/>
    </location>
</feature>
<sequence length="386" mass="43351">MTTPHLKQRKNSDIEALRALAIILVIFAHIALILSPQSVYWNVLADYRFGYGVDIFFCVSGFIITKSIASEIPASRSFRDLLELCAPFWVRRFWRLMPSALFWIAVSLLLSHLYGGKGVFLQLEIFVHSALAAALQYMNVVYAVSRDTGTLGDAGIYWSLSLENQFYLVLPIIAVLAGRRWMPAVFIAVFLAQFFLTRQLIRPTPELWAFRTDAISLGVLLALWHSSESYKRLEPTFLKNKAVAVLLLTAMIWLLAALTAPNPPLPFAMGLTAVGSGLLVWVASYNKDYLTANRAVAALCNYIGSRSYAIYLTHVIALSLVRHWFFAAPGDTQPTPFDGGYTALYIGAFVAITLLFSEFNYRYIENPMRRHGEKLSRNLKSRFAVA</sequence>
<organism evidence="3 4">
    <name type="scientific">Pseudomonas fluorescens</name>
    <dbReference type="NCBI Taxonomy" id="294"/>
    <lineage>
        <taxon>Bacteria</taxon>
        <taxon>Pseudomonadati</taxon>
        <taxon>Pseudomonadota</taxon>
        <taxon>Gammaproteobacteria</taxon>
        <taxon>Pseudomonadales</taxon>
        <taxon>Pseudomonadaceae</taxon>
        <taxon>Pseudomonas</taxon>
    </lineage>
</organism>
<dbReference type="InterPro" id="IPR050879">
    <property type="entry name" value="Acyltransferase_3"/>
</dbReference>
<feature type="transmembrane region" description="Helical" evidence="1">
    <location>
        <begin position="125"/>
        <end position="145"/>
    </location>
</feature>
<keyword evidence="1" id="KW-1133">Transmembrane helix</keyword>
<keyword evidence="3" id="KW-0012">Acyltransferase</keyword>
<protein>
    <submittedName>
        <fullName evidence="3">Acyltransferase</fullName>
    </submittedName>
</protein>
<evidence type="ECO:0000259" key="2">
    <source>
        <dbReference type="Pfam" id="PF01757"/>
    </source>
</evidence>
<feature type="transmembrane region" description="Helical" evidence="1">
    <location>
        <begin position="49"/>
        <end position="72"/>
    </location>
</feature>
<accession>A0A423M9K7</accession>
<feature type="domain" description="Acyltransferase 3" evidence="2">
    <location>
        <begin position="12"/>
        <end position="354"/>
    </location>
</feature>
<dbReference type="OrthoDB" id="9767863at2"/>
<comment type="caution">
    <text evidence="3">The sequence shown here is derived from an EMBL/GenBank/DDBJ whole genome shotgun (WGS) entry which is preliminary data.</text>
</comment>
<dbReference type="AlphaFoldDB" id="A0A423M9K7"/>
<feature type="transmembrane region" description="Helical" evidence="1">
    <location>
        <begin position="166"/>
        <end position="196"/>
    </location>
</feature>
<keyword evidence="1" id="KW-0472">Membrane</keyword>
<dbReference type="Proteomes" id="UP000285378">
    <property type="component" value="Unassembled WGS sequence"/>
</dbReference>
<dbReference type="Pfam" id="PF01757">
    <property type="entry name" value="Acyl_transf_3"/>
    <property type="match status" value="1"/>
</dbReference>
<dbReference type="EMBL" id="MOBX01000014">
    <property type="protein sequence ID" value="RON79501.1"/>
    <property type="molecule type" value="Genomic_DNA"/>
</dbReference>
<dbReference type="PANTHER" id="PTHR23028">
    <property type="entry name" value="ACETYLTRANSFERASE"/>
    <property type="match status" value="1"/>
</dbReference>
<dbReference type="RefSeq" id="WP_123452097.1">
    <property type="nucleotide sequence ID" value="NZ_MOBX01000014.1"/>
</dbReference>
<feature type="transmembrane region" description="Helical" evidence="1">
    <location>
        <begin position="93"/>
        <end position="113"/>
    </location>
</feature>
<feature type="transmembrane region" description="Helical" evidence="1">
    <location>
        <begin position="20"/>
        <end position="43"/>
    </location>
</feature>
<feature type="transmembrane region" description="Helical" evidence="1">
    <location>
        <begin position="339"/>
        <end position="361"/>
    </location>
</feature>
<dbReference type="GO" id="GO:0016747">
    <property type="term" value="F:acyltransferase activity, transferring groups other than amino-acyl groups"/>
    <property type="evidence" value="ECO:0007669"/>
    <property type="project" value="InterPro"/>
</dbReference>
<proteinExistence type="predicted"/>
<reference evidence="3 4" key="1">
    <citation type="submission" date="2016-10" db="EMBL/GenBank/DDBJ databases">
        <title>Comparative genome analysis of multiple Pseudomonas spp. focuses on biocontrol and plant growth promoting traits.</title>
        <authorList>
            <person name="Tao X.-Y."/>
            <person name="Taylor C.G."/>
        </authorList>
    </citation>
    <scope>NUCLEOTIDE SEQUENCE [LARGE SCALE GENOMIC DNA]</scope>
    <source>
        <strain evidence="3 4">28B5</strain>
    </source>
</reference>
<keyword evidence="3" id="KW-0808">Transferase</keyword>
<dbReference type="GO" id="GO:0009103">
    <property type="term" value="P:lipopolysaccharide biosynthetic process"/>
    <property type="evidence" value="ECO:0007669"/>
    <property type="project" value="TreeGrafter"/>
</dbReference>
<dbReference type="PANTHER" id="PTHR23028:SF53">
    <property type="entry name" value="ACYL_TRANSF_3 DOMAIN-CONTAINING PROTEIN"/>
    <property type="match status" value="1"/>
</dbReference>
<feature type="transmembrane region" description="Helical" evidence="1">
    <location>
        <begin position="307"/>
        <end position="327"/>
    </location>
</feature>